<dbReference type="SMART" id="SM00091">
    <property type="entry name" value="PAS"/>
    <property type="match status" value="2"/>
</dbReference>
<keyword evidence="8" id="KW-0812">Transmembrane</keyword>
<dbReference type="InterPro" id="IPR013655">
    <property type="entry name" value="PAS_fold_3"/>
</dbReference>
<dbReference type="InterPro" id="IPR003594">
    <property type="entry name" value="HATPase_dom"/>
</dbReference>
<dbReference type="SUPFAM" id="SSF55785">
    <property type="entry name" value="PYP-like sensor domain (PAS domain)"/>
    <property type="match status" value="2"/>
</dbReference>
<dbReference type="Gene3D" id="2.10.70.100">
    <property type="match status" value="1"/>
</dbReference>
<evidence type="ECO:0000259" key="9">
    <source>
        <dbReference type="PROSITE" id="PS50109"/>
    </source>
</evidence>
<keyword evidence="8" id="KW-1133">Transmembrane helix</keyword>
<dbReference type="InterPro" id="IPR000014">
    <property type="entry name" value="PAS"/>
</dbReference>
<dbReference type="InterPro" id="IPR005467">
    <property type="entry name" value="His_kinase_dom"/>
</dbReference>
<keyword evidence="5" id="KW-0418">Kinase</keyword>
<dbReference type="NCBIfam" id="TIGR00229">
    <property type="entry name" value="sensory_box"/>
    <property type="match status" value="2"/>
</dbReference>
<keyword evidence="6" id="KW-0902">Two-component regulatory system</keyword>
<dbReference type="Pfam" id="PF25487">
    <property type="entry name" value="ETR1_N"/>
    <property type="match status" value="1"/>
</dbReference>
<comment type="caution">
    <text evidence="12">The sequence shown here is derived from an EMBL/GenBank/DDBJ whole genome shotgun (WGS) entry which is preliminary data.</text>
</comment>
<dbReference type="InterPro" id="IPR052162">
    <property type="entry name" value="Sensor_kinase/Photoreceptor"/>
</dbReference>
<proteinExistence type="predicted"/>
<feature type="domain" description="Histidine kinase" evidence="9">
    <location>
        <begin position="489"/>
        <end position="715"/>
    </location>
</feature>
<dbReference type="EC" id="2.7.13.3" evidence="2"/>
<evidence type="ECO:0000259" key="11">
    <source>
        <dbReference type="PROSITE" id="PS50113"/>
    </source>
</evidence>
<dbReference type="InterPro" id="IPR001610">
    <property type="entry name" value="PAC"/>
</dbReference>
<evidence type="ECO:0000256" key="6">
    <source>
        <dbReference type="ARBA" id="ARBA00023012"/>
    </source>
</evidence>
<dbReference type="PRINTS" id="PR00344">
    <property type="entry name" value="BCTRLSENSOR"/>
</dbReference>
<dbReference type="CDD" id="cd00130">
    <property type="entry name" value="PAS"/>
    <property type="match status" value="2"/>
</dbReference>
<protein>
    <recommendedName>
        <fullName evidence="2">histidine kinase</fullName>
        <ecNumber evidence="2">2.7.13.3</ecNumber>
    </recommendedName>
</protein>
<dbReference type="Gene3D" id="3.30.565.10">
    <property type="entry name" value="Histidine kinase-like ATPase, C-terminal domain"/>
    <property type="match status" value="1"/>
</dbReference>
<dbReference type="STRING" id="549789.NIES30_23290"/>
<dbReference type="SUPFAM" id="SSF47384">
    <property type="entry name" value="Homodimeric domain of signal transducing histidine kinase"/>
    <property type="match status" value="1"/>
</dbReference>
<dbReference type="InterPro" id="IPR036890">
    <property type="entry name" value="HATPase_C_sf"/>
</dbReference>
<gene>
    <name evidence="12" type="ORF">NIES30_23290</name>
</gene>
<dbReference type="OrthoDB" id="9808408at2"/>
<dbReference type="InterPro" id="IPR058544">
    <property type="entry name" value="ETR1_N"/>
</dbReference>
<dbReference type="Pfam" id="PF13426">
    <property type="entry name" value="PAS_9"/>
    <property type="match status" value="1"/>
</dbReference>
<dbReference type="Pfam" id="PF00512">
    <property type="entry name" value="HisKA"/>
    <property type="match status" value="1"/>
</dbReference>
<evidence type="ECO:0000313" key="13">
    <source>
        <dbReference type="Proteomes" id="UP000185557"/>
    </source>
</evidence>
<dbReference type="AlphaFoldDB" id="A0A1U7IZ10"/>
<dbReference type="PROSITE" id="PS50109">
    <property type="entry name" value="HIS_KIN"/>
    <property type="match status" value="1"/>
</dbReference>
<evidence type="ECO:0000313" key="12">
    <source>
        <dbReference type="EMBL" id="OKH44060.1"/>
    </source>
</evidence>
<dbReference type="Gene3D" id="1.10.287.130">
    <property type="match status" value="1"/>
</dbReference>
<dbReference type="InterPro" id="IPR000700">
    <property type="entry name" value="PAS-assoc_C"/>
</dbReference>
<dbReference type="Pfam" id="PF08447">
    <property type="entry name" value="PAS_3"/>
    <property type="match status" value="1"/>
</dbReference>
<organism evidence="12 13">
    <name type="scientific">Phormidium tenue NIES-30</name>
    <dbReference type="NCBI Taxonomy" id="549789"/>
    <lineage>
        <taxon>Bacteria</taxon>
        <taxon>Bacillati</taxon>
        <taxon>Cyanobacteriota</taxon>
        <taxon>Cyanophyceae</taxon>
        <taxon>Oscillatoriophycideae</taxon>
        <taxon>Oscillatoriales</taxon>
        <taxon>Oscillatoriaceae</taxon>
        <taxon>Phormidium</taxon>
    </lineage>
</organism>
<dbReference type="RefSeq" id="WP_073610846.1">
    <property type="nucleotide sequence ID" value="NZ_MRCG01000026.1"/>
</dbReference>
<name>A0A1U7IZ10_9CYAN</name>
<dbReference type="PROSITE" id="PS50112">
    <property type="entry name" value="PAS"/>
    <property type="match status" value="2"/>
</dbReference>
<evidence type="ECO:0000256" key="8">
    <source>
        <dbReference type="SAM" id="Phobius"/>
    </source>
</evidence>
<dbReference type="PANTHER" id="PTHR43304:SF1">
    <property type="entry name" value="PAC DOMAIN-CONTAINING PROTEIN"/>
    <property type="match status" value="1"/>
</dbReference>
<evidence type="ECO:0000256" key="7">
    <source>
        <dbReference type="SAM" id="Coils"/>
    </source>
</evidence>
<evidence type="ECO:0000256" key="3">
    <source>
        <dbReference type="ARBA" id="ARBA00022553"/>
    </source>
</evidence>
<feature type="transmembrane region" description="Helical" evidence="8">
    <location>
        <begin position="27"/>
        <end position="51"/>
    </location>
</feature>
<feature type="coiled-coil region" evidence="7">
    <location>
        <begin position="134"/>
        <end position="193"/>
    </location>
</feature>
<feature type="domain" description="PAC" evidence="11">
    <location>
        <begin position="279"/>
        <end position="331"/>
    </location>
</feature>
<dbReference type="InterPro" id="IPR003661">
    <property type="entry name" value="HisK_dim/P_dom"/>
</dbReference>
<sequence>MVEYWQSLRLGPYIPHGHCYLWQPGLVWLHLLSDALIALSYWMIAGALIYFVQKRPDVPFRPLFWLFAAFIAACGATHLLGVWTLWFPTYWVSGTMKALTALVSLATALELVPRLPLALALPNATQLMDMNRALQDEIGDRKQAEASLRTAEQEVRQLNQTLEDRVQRRTAQLEAAKQQIETLLEQERQARMTLQSTTTDLQETAERLNLALSAAQMGSWDWQLDTNTQVWSPQTEQIMGFEPGTVASTAEVWAERVHPQDLPGIQALVDEAIANQSEFVGQYRLQWPDGTWHWISAYGRVVAVKEGRTQRLVGVVQDITVAKQAELDLQASERRFRAVFEQAAVGMARLDWQGHWIQVNQKFCDILGYRPEELINRSFQSITHEGDRLQDEHYYHQLLTEQTPCQFEKRYLRKDGTPVWTLVTASVESDEADCPLAFIAIIEDIEDRKAAREELLRRADEMANTNLMLAHTTAMLEQRNAELDQFAYVASHDLKAPLRAISNLADWIGEDLEGQIPTENRRQLDLLRSRVQRMEALINGLLEYSRVGRRQRSLVAVDLNQLLDNVIDSLDPPEQFKVEVPTDLPTLYSHKTALGQVFANLINNAIKHHHSAGDGGPESVGEARSNIRGTVRVTWQDQGQWLEFAVADDGPGIAPQYHEKIFTIFQTLKARDDFESTGVGLAVVKKIVEAENGRVWLTSAVGEGTTFYFTWPFIKTPPAQQNADPMDDNP</sequence>
<keyword evidence="7" id="KW-0175">Coiled coil</keyword>
<feature type="domain" description="PAS" evidence="10">
    <location>
        <begin position="332"/>
        <end position="402"/>
    </location>
</feature>
<dbReference type="Pfam" id="PF02518">
    <property type="entry name" value="HATPase_c"/>
    <property type="match status" value="1"/>
</dbReference>
<dbReference type="CDD" id="cd00082">
    <property type="entry name" value="HisKA"/>
    <property type="match status" value="1"/>
</dbReference>
<evidence type="ECO:0000256" key="2">
    <source>
        <dbReference type="ARBA" id="ARBA00012438"/>
    </source>
</evidence>
<dbReference type="SMART" id="SM00387">
    <property type="entry name" value="HATPase_c"/>
    <property type="match status" value="1"/>
</dbReference>
<dbReference type="SMART" id="SM00086">
    <property type="entry name" value="PAC"/>
    <property type="match status" value="2"/>
</dbReference>
<dbReference type="GO" id="GO:0000155">
    <property type="term" value="F:phosphorelay sensor kinase activity"/>
    <property type="evidence" value="ECO:0007669"/>
    <property type="project" value="InterPro"/>
</dbReference>
<keyword evidence="3" id="KW-0597">Phosphoprotein</keyword>
<dbReference type="Proteomes" id="UP000185557">
    <property type="component" value="Unassembled WGS sequence"/>
</dbReference>
<evidence type="ECO:0000256" key="4">
    <source>
        <dbReference type="ARBA" id="ARBA00022679"/>
    </source>
</evidence>
<accession>A0A1U7IZ10</accession>
<dbReference type="InterPro" id="IPR036097">
    <property type="entry name" value="HisK_dim/P_sf"/>
</dbReference>
<dbReference type="Gene3D" id="3.30.450.20">
    <property type="entry name" value="PAS domain"/>
    <property type="match status" value="2"/>
</dbReference>
<evidence type="ECO:0000256" key="5">
    <source>
        <dbReference type="ARBA" id="ARBA00022777"/>
    </source>
</evidence>
<reference evidence="12 13" key="1">
    <citation type="submission" date="2016-11" db="EMBL/GenBank/DDBJ databases">
        <title>Draft Genome Sequences of Nine Cyanobacterial Strains from Diverse Habitats.</title>
        <authorList>
            <person name="Zhu T."/>
            <person name="Hou S."/>
            <person name="Lu X."/>
            <person name="Hess W.R."/>
        </authorList>
    </citation>
    <scope>NUCLEOTIDE SEQUENCE [LARGE SCALE GENOMIC DNA]</scope>
    <source>
        <strain evidence="12 13">NIES-30</strain>
    </source>
</reference>
<keyword evidence="4" id="KW-0808">Transferase</keyword>
<feature type="transmembrane region" description="Helical" evidence="8">
    <location>
        <begin position="63"/>
        <end position="86"/>
    </location>
</feature>
<keyword evidence="8" id="KW-0472">Membrane</keyword>
<feature type="domain" description="PAC" evidence="11">
    <location>
        <begin position="405"/>
        <end position="457"/>
    </location>
</feature>
<dbReference type="InterPro" id="IPR004358">
    <property type="entry name" value="Sig_transdc_His_kin-like_C"/>
</dbReference>
<feature type="domain" description="PAS" evidence="10">
    <location>
        <begin position="204"/>
        <end position="276"/>
    </location>
</feature>
<dbReference type="PROSITE" id="PS50113">
    <property type="entry name" value="PAC"/>
    <property type="match status" value="2"/>
</dbReference>
<dbReference type="EMBL" id="MRCG01000026">
    <property type="protein sequence ID" value="OKH44060.1"/>
    <property type="molecule type" value="Genomic_DNA"/>
</dbReference>
<dbReference type="SUPFAM" id="SSF55874">
    <property type="entry name" value="ATPase domain of HSP90 chaperone/DNA topoisomerase II/histidine kinase"/>
    <property type="match status" value="1"/>
</dbReference>
<evidence type="ECO:0000256" key="1">
    <source>
        <dbReference type="ARBA" id="ARBA00000085"/>
    </source>
</evidence>
<dbReference type="InterPro" id="IPR035965">
    <property type="entry name" value="PAS-like_dom_sf"/>
</dbReference>
<keyword evidence="13" id="KW-1185">Reference proteome</keyword>
<evidence type="ECO:0000259" key="10">
    <source>
        <dbReference type="PROSITE" id="PS50112"/>
    </source>
</evidence>
<dbReference type="PANTHER" id="PTHR43304">
    <property type="entry name" value="PHYTOCHROME-LIKE PROTEIN CPH1"/>
    <property type="match status" value="1"/>
</dbReference>
<dbReference type="SMART" id="SM00388">
    <property type="entry name" value="HisKA"/>
    <property type="match status" value="1"/>
</dbReference>
<comment type="catalytic activity">
    <reaction evidence="1">
        <text>ATP + protein L-histidine = ADP + protein N-phospho-L-histidine.</text>
        <dbReference type="EC" id="2.7.13.3"/>
    </reaction>
</comment>